<sequence>MTPPRLLPAAAVAAVLALAACTGDRPVRVLQADGTEVLVSVANRSASPARTSTAAPAVRETPVPVAPARTQPAPEPVTTPAAAAPAEAASPAPREEQVAALPRPVLDAKAIAAAPDPAGFVGKAPAVVQTAFGDATLRRREPPAEVWQYRTGACVLDLVFYPEGTAGALQVAHVALRPVDAPAIDGKTCAAHVRARTPGRD</sequence>
<protein>
    <recommendedName>
        <fullName evidence="5">Lipoprotein</fullName>
    </recommendedName>
</protein>
<gene>
    <name evidence="3" type="ORF">SAMN05421508_102403</name>
</gene>
<keyword evidence="2" id="KW-0732">Signal</keyword>
<organism evidence="3 4">
    <name type="scientific">Caenispirillum bisanense</name>
    <dbReference type="NCBI Taxonomy" id="414052"/>
    <lineage>
        <taxon>Bacteria</taxon>
        <taxon>Pseudomonadati</taxon>
        <taxon>Pseudomonadota</taxon>
        <taxon>Alphaproteobacteria</taxon>
        <taxon>Rhodospirillales</taxon>
        <taxon>Novispirillaceae</taxon>
        <taxon>Caenispirillum</taxon>
    </lineage>
</organism>
<evidence type="ECO:0000313" key="3">
    <source>
        <dbReference type="EMBL" id="SOD92375.1"/>
    </source>
</evidence>
<evidence type="ECO:0000313" key="4">
    <source>
        <dbReference type="Proteomes" id="UP000219621"/>
    </source>
</evidence>
<keyword evidence="4" id="KW-1185">Reference proteome</keyword>
<dbReference type="EMBL" id="OCNJ01000002">
    <property type="protein sequence ID" value="SOD92375.1"/>
    <property type="molecule type" value="Genomic_DNA"/>
</dbReference>
<reference evidence="3 4" key="1">
    <citation type="submission" date="2017-09" db="EMBL/GenBank/DDBJ databases">
        <authorList>
            <person name="Ehlers B."/>
            <person name="Leendertz F.H."/>
        </authorList>
    </citation>
    <scope>NUCLEOTIDE SEQUENCE [LARGE SCALE GENOMIC DNA]</scope>
    <source>
        <strain evidence="3 4">USBA 140</strain>
    </source>
</reference>
<dbReference type="RefSeq" id="WP_097278152.1">
    <property type="nucleotide sequence ID" value="NZ_OCNJ01000002.1"/>
</dbReference>
<evidence type="ECO:0000256" key="1">
    <source>
        <dbReference type="SAM" id="MobiDB-lite"/>
    </source>
</evidence>
<proteinExistence type="predicted"/>
<name>A0A286GA18_9PROT</name>
<feature type="region of interest" description="Disordered" evidence="1">
    <location>
        <begin position="44"/>
        <end position="95"/>
    </location>
</feature>
<feature type="signal peptide" evidence="2">
    <location>
        <begin position="1"/>
        <end position="19"/>
    </location>
</feature>
<feature type="compositionally biased region" description="Low complexity" evidence="1">
    <location>
        <begin position="76"/>
        <end position="92"/>
    </location>
</feature>
<accession>A0A286GA18</accession>
<dbReference type="Proteomes" id="UP000219621">
    <property type="component" value="Unassembled WGS sequence"/>
</dbReference>
<dbReference type="OrthoDB" id="8456317at2"/>
<dbReference type="AlphaFoldDB" id="A0A286GA18"/>
<evidence type="ECO:0000256" key="2">
    <source>
        <dbReference type="SAM" id="SignalP"/>
    </source>
</evidence>
<dbReference type="PROSITE" id="PS51257">
    <property type="entry name" value="PROKAR_LIPOPROTEIN"/>
    <property type="match status" value="1"/>
</dbReference>
<evidence type="ECO:0008006" key="5">
    <source>
        <dbReference type="Google" id="ProtNLM"/>
    </source>
</evidence>
<feature type="chain" id="PRO_5012877316" description="Lipoprotein" evidence="2">
    <location>
        <begin position="20"/>
        <end position="201"/>
    </location>
</feature>
<feature type="compositionally biased region" description="Low complexity" evidence="1">
    <location>
        <begin position="44"/>
        <end position="57"/>
    </location>
</feature>